<dbReference type="SUPFAM" id="SSF55811">
    <property type="entry name" value="Nudix"/>
    <property type="match status" value="1"/>
</dbReference>
<dbReference type="PANTHER" id="PTHR43046">
    <property type="entry name" value="GDP-MANNOSE MANNOSYL HYDROLASE"/>
    <property type="match status" value="1"/>
</dbReference>
<reference evidence="4 5" key="1">
    <citation type="submission" date="2020-11" db="EMBL/GenBank/DDBJ databases">
        <title>Genome seq and assembly of Sphingosinicella sp.</title>
        <authorList>
            <person name="Chhetri G."/>
        </authorList>
    </citation>
    <scope>NUCLEOTIDE SEQUENCE [LARGE SCALE GENOMIC DNA]</scope>
    <source>
        <strain evidence="4 5">UDD2</strain>
    </source>
</reference>
<comment type="cofactor">
    <cofactor evidence="1">
        <name>Mg(2+)</name>
        <dbReference type="ChEBI" id="CHEBI:18420"/>
    </cofactor>
</comment>
<dbReference type="Pfam" id="PF00293">
    <property type="entry name" value="NUDIX"/>
    <property type="match status" value="1"/>
</dbReference>
<dbReference type="KEGG" id="sflv:IC614_11585"/>
<organism evidence="4 5">
    <name type="scientific">Allosphingosinicella flava</name>
    <dbReference type="NCBI Taxonomy" id="2771430"/>
    <lineage>
        <taxon>Bacteria</taxon>
        <taxon>Pseudomonadati</taxon>
        <taxon>Pseudomonadota</taxon>
        <taxon>Alphaproteobacteria</taxon>
        <taxon>Sphingomonadales</taxon>
        <taxon>Sphingomonadaceae</taxon>
        <taxon>Allosphingosinicella</taxon>
    </lineage>
</organism>
<accession>A0A7T2GM10</accession>
<dbReference type="InterPro" id="IPR015797">
    <property type="entry name" value="NUDIX_hydrolase-like_dom_sf"/>
</dbReference>
<sequence>MGADNVIRIVAGLVMDEDGRTLLVRKRGTAAFMQPGGKMADGEEPFAALEREIREELGCGVKAGSSQELGHFIAPAANEPDCTVDAQLFAVTLDGEAKAQAEIEEAIWIDPAKLDGLTLAPLTANHVMPLAREMKGLNA</sequence>
<dbReference type="Gene3D" id="3.90.79.10">
    <property type="entry name" value="Nucleoside Triphosphate Pyrophosphohydrolase"/>
    <property type="match status" value="1"/>
</dbReference>
<dbReference type="CDD" id="cd04690">
    <property type="entry name" value="NUDIX_Hydrolase"/>
    <property type="match status" value="1"/>
</dbReference>
<dbReference type="EMBL" id="CP065592">
    <property type="protein sequence ID" value="QPQ56355.1"/>
    <property type="molecule type" value="Genomic_DNA"/>
</dbReference>
<name>A0A7T2GM10_9SPHN</name>
<evidence type="ECO:0000313" key="5">
    <source>
        <dbReference type="Proteomes" id="UP000594873"/>
    </source>
</evidence>
<dbReference type="InterPro" id="IPR000086">
    <property type="entry name" value="NUDIX_hydrolase_dom"/>
</dbReference>
<dbReference type="InterPro" id="IPR020084">
    <property type="entry name" value="NUDIX_hydrolase_CS"/>
</dbReference>
<evidence type="ECO:0000313" key="4">
    <source>
        <dbReference type="EMBL" id="QPQ56355.1"/>
    </source>
</evidence>
<gene>
    <name evidence="4" type="ORF">IC614_11585</name>
</gene>
<dbReference type="AlphaFoldDB" id="A0A7T2GM10"/>
<evidence type="ECO:0000256" key="1">
    <source>
        <dbReference type="ARBA" id="ARBA00001946"/>
    </source>
</evidence>
<keyword evidence="2" id="KW-0378">Hydrolase</keyword>
<dbReference type="PROSITE" id="PS51462">
    <property type="entry name" value="NUDIX"/>
    <property type="match status" value="1"/>
</dbReference>
<keyword evidence="5" id="KW-1185">Reference proteome</keyword>
<dbReference type="GO" id="GO:0016787">
    <property type="term" value="F:hydrolase activity"/>
    <property type="evidence" value="ECO:0007669"/>
    <property type="project" value="UniProtKB-KW"/>
</dbReference>
<dbReference type="PROSITE" id="PS00893">
    <property type="entry name" value="NUDIX_BOX"/>
    <property type="match status" value="1"/>
</dbReference>
<proteinExistence type="predicted"/>
<dbReference type="PANTHER" id="PTHR43046:SF2">
    <property type="entry name" value="8-OXO-DGTP DIPHOSPHATASE-RELATED"/>
    <property type="match status" value="1"/>
</dbReference>
<protein>
    <submittedName>
        <fullName evidence="4">NUDIX domain-containing protein</fullName>
    </submittedName>
</protein>
<evidence type="ECO:0000256" key="2">
    <source>
        <dbReference type="ARBA" id="ARBA00022801"/>
    </source>
</evidence>
<feature type="domain" description="Nudix hydrolase" evidence="3">
    <location>
        <begin position="5"/>
        <end position="136"/>
    </location>
</feature>
<evidence type="ECO:0000259" key="3">
    <source>
        <dbReference type="PROSITE" id="PS51462"/>
    </source>
</evidence>
<dbReference type="Proteomes" id="UP000594873">
    <property type="component" value="Chromosome"/>
</dbReference>